<dbReference type="PROSITE" id="PS51257">
    <property type="entry name" value="PROKAR_LIPOPROTEIN"/>
    <property type="match status" value="1"/>
</dbReference>
<name>A0A3R9YMQ1_9SPHN</name>
<evidence type="ECO:0000313" key="20">
    <source>
        <dbReference type="EMBL" id="RST31279.1"/>
    </source>
</evidence>
<comment type="caution">
    <text evidence="20">The sequence shown here is derived from an EMBL/GenBank/DDBJ whole genome shotgun (WGS) entry which is preliminary data.</text>
</comment>
<dbReference type="PANTHER" id="PTHR22888:SF9">
    <property type="entry name" value="CYTOCHROME C OXIDASE SUBUNIT 2"/>
    <property type="match status" value="1"/>
</dbReference>
<evidence type="ECO:0000256" key="9">
    <source>
        <dbReference type="ARBA" id="ARBA00022989"/>
    </source>
</evidence>
<keyword evidence="20" id="KW-0560">Oxidoreductase</keyword>
<dbReference type="Pfam" id="PF00034">
    <property type="entry name" value="Cytochrom_C"/>
    <property type="match status" value="1"/>
</dbReference>
<dbReference type="Pfam" id="PF00116">
    <property type="entry name" value="COX2"/>
    <property type="match status" value="1"/>
</dbReference>
<dbReference type="GO" id="GO:0016020">
    <property type="term" value="C:membrane"/>
    <property type="evidence" value="ECO:0007669"/>
    <property type="project" value="UniProtKB-SubCell"/>
</dbReference>
<gene>
    <name evidence="20" type="primary">coxB</name>
    <name evidence="20" type="ORF">HMF7854_10860</name>
</gene>
<keyword evidence="3" id="KW-0813">Transport</keyword>
<feature type="transmembrane region" description="Helical" evidence="17">
    <location>
        <begin position="42"/>
        <end position="63"/>
    </location>
</feature>
<comment type="subcellular location">
    <subcellularLocation>
        <location evidence="1">Membrane</location>
        <topology evidence="1">Multi-pass membrane protein</topology>
    </subcellularLocation>
</comment>
<dbReference type="GO" id="GO:0005507">
    <property type="term" value="F:copper ion binding"/>
    <property type="evidence" value="ECO:0007669"/>
    <property type="project" value="InterPro"/>
</dbReference>
<keyword evidence="11" id="KW-0186">Copper</keyword>
<dbReference type="SUPFAM" id="SSF49503">
    <property type="entry name" value="Cupredoxins"/>
    <property type="match status" value="1"/>
</dbReference>
<evidence type="ECO:0000256" key="3">
    <source>
        <dbReference type="ARBA" id="ARBA00022448"/>
    </source>
</evidence>
<evidence type="ECO:0000256" key="8">
    <source>
        <dbReference type="ARBA" id="ARBA00022982"/>
    </source>
</evidence>
<evidence type="ECO:0000259" key="19">
    <source>
        <dbReference type="PROSITE" id="PS51007"/>
    </source>
</evidence>
<comment type="function">
    <text evidence="13">Subunits I and II form the functional core of the enzyme complex. Electrons originating in cytochrome c are transferred via heme a and Cu(A) to the binuclear center formed by heme a3 and Cu(B).</text>
</comment>
<evidence type="ECO:0000256" key="11">
    <source>
        <dbReference type="ARBA" id="ARBA00023008"/>
    </source>
</evidence>
<dbReference type="GO" id="GO:0042773">
    <property type="term" value="P:ATP synthesis coupled electron transport"/>
    <property type="evidence" value="ECO:0007669"/>
    <property type="project" value="TreeGrafter"/>
</dbReference>
<evidence type="ECO:0000256" key="15">
    <source>
        <dbReference type="ARBA" id="ARBA00047816"/>
    </source>
</evidence>
<evidence type="ECO:0000256" key="13">
    <source>
        <dbReference type="ARBA" id="ARBA00024688"/>
    </source>
</evidence>
<evidence type="ECO:0000256" key="6">
    <source>
        <dbReference type="ARBA" id="ARBA00022692"/>
    </source>
</evidence>
<reference evidence="20 21" key="1">
    <citation type="submission" date="2018-12" db="EMBL/GenBank/DDBJ databases">
        <title>Sphingomonas sp. HMF7854 Genome sequencing and assembly.</title>
        <authorList>
            <person name="Cha I."/>
            <person name="Kang H."/>
            <person name="Kim H."/>
            <person name="Kang J."/>
            <person name="Joh K."/>
        </authorList>
    </citation>
    <scope>NUCLEOTIDE SEQUENCE [LARGE SCALE GENOMIC DNA]</scope>
    <source>
        <strain evidence="20 21">HMF7854</strain>
    </source>
</reference>
<dbReference type="InterPro" id="IPR009056">
    <property type="entry name" value="Cyt_c-like_dom"/>
</dbReference>
<feature type="domain" description="Cytochrome c" evidence="19">
    <location>
        <begin position="237"/>
        <end position="327"/>
    </location>
</feature>
<dbReference type="GO" id="GO:0020037">
    <property type="term" value="F:heme binding"/>
    <property type="evidence" value="ECO:0007669"/>
    <property type="project" value="InterPro"/>
</dbReference>
<dbReference type="OrthoDB" id="9781261at2"/>
<dbReference type="InterPro" id="IPR014222">
    <property type="entry name" value="Cyt_c_oxidase_su2"/>
</dbReference>
<dbReference type="PANTHER" id="PTHR22888">
    <property type="entry name" value="CYTOCHROME C OXIDASE, SUBUNIT II"/>
    <property type="match status" value="1"/>
</dbReference>
<evidence type="ECO:0000256" key="5">
    <source>
        <dbReference type="ARBA" id="ARBA00022660"/>
    </source>
</evidence>
<accession>A0A3R9YMQ1</accession>
<dbReference type="InterPro" id="IPR008972">
    <property type="entry name" value="Cupredoxin"/>
</dbReference>
<keyword evidence="5" id="KW-0679">Respiratory chain</keyword>
<evidence type="ECO:0000256" key="1">
    <source>
        <dbReference type="ARBA" id="ARBA00004141"/>
    </source>
</evidence>
<dbReference type="SUPFAM" id="SSF46626">
    <property type="entry name" value="Cytochrome c"/>
    <property type="match status" value="1"/>
</dbReference>
<dbReference type="InterPro" id="IPR034236">
    <property type="entry name" value="CuRO_CcO_Caa3_II"/>
</dbReference>
<dbReference type="InterPro" id="IPR036909">
    <property type="entry name" value="Cyt_c-like_dom_sf"/>
</dbReference>
<keyword evidence="10 16" id="KW-0408">Iron</keyword>
<evidence type="ECO:0000256" key="4">
    <source>
        <dbReference type="ARBA" id="ARBA00022617"/>
    </source>
</evidence>
<keyword evidence="7 16" id="KW-0479">Metal-binding</keyword>
<keyword evidence="9 17" id="KW-1133">Transmembrane helix</keyword>
<keyword evidence="4 16" id="KW-0349">Heme</keyword>
<evidence type="ECO:0000313" key="21">
    <source>
        <dbReference type="Proteomes" id="UP000274661"/>
    </source>
</evidence>
<dbReference type="AlphaFoldDB" id="A0A3R9YMQ1"/>
<dbReference type="Proteomes" id="UP000274661">
    <property type="component" value="Unassembled WGS sequence"/>
</dbReference>
<dbReference type="InterPro" id="IPR001505">
    <property type="entry name" value="Copper_CuA"/>
</dbReference>
<evidence type="ECO:0000259" key="18">
    <source>
        <dbReference type="PROSITE" id="PS50857"/>
    </source>
</evidence>
<keyword evidence="8" id="KW-0249">Electron transport</keyword>
<evidence type="ECO:0000256" key="12">
    <source>
        <dbReference type="ARBA" id="ARBA00023136"/>
    </source>
</evidence>
<evidence type="ECO:0000256" key="14">
    <source>
        <dbReference type="ARBA" id="ARBA00031399"/>
    </source>
</evidence>
<evidence type="ECO:0000256" key="17">
    <source>
        <dbReference type="SAM" id="Phobius"/>
    </source>
</evidence>
<evidence type="ECO:0000256" key="16">
    <source>
        <dbReference type="PROSITE-ProRule" id="PRU00433"/>
    </source>
</evidence>
<comment type="catalytic activity">
    <reaction evidence="15">
        <text>4 Fe(II)-[cytochrome c] + O2 + 8 H(+)(in) = 4 Fe(III)-[cytochrome c] + 2 H2O + 4 H(+)(out)</text>
        <dbReference type="Rhea" id="RHEA:11436"/>
        <dbReference type="Rhea" id="RHEA-COMP:10350"/>
        <dbReference type="Rhea" id="RHEA-COMP:14399"/>
        <dbReference type="ChEBI" id="CHEBI:15377"/>
        <dbReference type="ChEBI" id="CHEBI:15378"/>
        <dbReference type="ChEBI" id="CHEBI:15379"/>
        <dbReference type="ChEBI" id="CHEBI:29033"/>
        <dbReference type="ChEBI" id="CHEBI:29034"/>
        <dbReference type="EC" id="7.1.1.9"/>
    </reaction>
</comment>
<dbReference type="NCBIfam" id="TIGR02866">
    <property type="entry name" value="CoxB"/>
    <property type="match status" value="1"/>
</dbReference>
<feature type="domain" description="Cytochrome oxidase subunit II copper A binding" evidence="18">
    <location>
        <begin position="116"/>
        <end position="232"/>
    </location>
</feature>
<dbReference type="CDD" id="cd04213">
    <property type="entry name" value="CuRO_CcO_Caa3_II"/>
    <property type="match status" value="1"/>
</dbReference>
<dbReference type="InterPro" id="IPR002429">
    <property type="entry name" value="CcO_II-like_C"/>
</dbReference>
<sequence length="327" mass="34782">MRAAGLSLALALLSGCASHPLGYLEGAAGPAARPLQSIAVGLTLIAVVGSLVTGLLLAAAIVNGRRKAKREGDGVKGHGGGLPWIWWGTGLTFPIFVAMAVWTLVTTRAVAEQQGSSPVTLEITGHRWWWEVRYRTPEPAGDLLTADDIVIPVGVPVRLKLMSADVIHSFWVPKLAGKMDMIPGHTNSTWFQADTPGIYRGQCMEFCGLEHARMAFTVRAVPREAFLQWYARNLAPAAAAAQQALFTARCGLCHAVRGTSAGGLVGPDLTHVASRPTLAAGTLPMTLPALDLWLHDTQGVKPGSYMPQVPLSDTERKAIVTYLAGLK</sequence>
<evidence type="ECO:0000256" key="2">
    <source>
        <dbReference type="ARBA" id="ARBA00007866"/>
    </source>
</evidence>
<dbReference type="PROSITE" id="PS50857">
    <property type="entry name" value="COX2_CUA"/>
    <property type="match status" value="1"/>
</dbReference>
<comment type="similarity">
    <text evidence="2">Belongs to the cytochrome c oxidase subunit 2 family.</text>
</comment>
<dbReference type="PROSITE" id="PS00078">
    <property type="entry name" value="COX2"/>
    <property type="match status" value="1"/>
</dbReference>
<proteinExistence type="inferred from homology"/>
<dbReference type="InterPro" id="IPR045187">
    <property type="entry name" value="CcO_II"/>
</dbReference>
<keyword evidence="12 17" id="KW-0472">Membrane</keyword>
<dbReference type="GO" id="GO:0016491">
    <property type="term" value="F:oxidoreductase activity"/>
    <property type="evidence" value="ECO:0007669"/>
    <property type="project" value="UniProtKB-KW"/>
</dbReference>
<organism evidence="20 21">
    <name type="scientific">Sphingomonas ginkgonis</name>
    <dbReference type="NCBI Taxonomy" id="2315330"/>
    <lineage>
        <taxon>Bacteria</taxon>
        <taxon>Pseudomonadati</taxon>
        <taxon>Pseudomonadota</taxon>
        <taxon>Alphaproteobacteria</taxon>
        <taxon>Sphingomonadales</taxon>
        <taxon>Sphingomonadaceae</taxon>
        <taxon>Sphingomonas</taxon>
    </lineage>
</organism>
<dbReference type="GO" id="GO:0004129">
    <property type="term" value="F:cytochrome-c oxidase activity"/>
    <property type="evidence" value="ECO:0007669"/>
    <property type="project" value="UniProtKB-EC"/>
</dbReference>
<dbReference type="Gene3D" id="2.60.40.420">
    <property type="entry name" value="Cupredoxins - blue copper proteins"/>
    <property type="match status" value="1"/>
</dbReference>
<feature type="transmembrane region" description="Helical" evidence="17">
    <location>
        <begin position="84"/>
        <end position="105"/>
    </location>
</feature>
<protein>
    <recommendedName>
        <fullName evidence="14">Cytochrome aa3 subunit 2</fullName>
    </recommendedName>
</protein>
<dbReference type="PROSITE" id="PS51007">
    <property type="entry name" value="CYTC"/>
    <property type="match status" value="1"/>
</dbReference>
<keyword evidence="6 17" id="KW-0812">Transmembrane</keyword>
<evidence type="ECO:0000256" key="7">
    <source>
        <dbReference type="ARBA" id="ARBA00022723"/>
    </source>
</evidence>
<dbReference type="EMBL" id="RWJF01000001">
    <property type="protein sequence ID" value="RST31279.1"/>
    <property type="molecule type" value="Genomic_DNA"/>
</dbReference>
<evidence type="ECO:0000256" key="10">
    <source>
        <dbReference type="ARBA" id="ARBA00023004"/>
    </source>
</evidence>
<keyword evidence="21" id="KW-1185">Reference proteome</keyword>